<name>A0AAV1UCB9_9STRA</name>
<evidence type="ECO:0000313" key="2">
    <source>
        <dbReference type="EMBL" id="CAK7930990.1"/>
    </source>
</evidence>
<reference evidence="2" key="1">
    <citation type="submission" date="2024-01" db="EMBL/GenBank/DDBJ databases">
        <authorList>
            <person name="Webb A."/>
        </authorList>
    </citation>
    <scope>NUCLEOTIDE SEQUENCE</scope>
    <source>
        <strain evidence="2">Pm1</strain>
    </source>
</reference>
<protein>
    <submittedName>
        <fullName evidence="2">Uncharacterized protein</fullName>
    </submittedName>
</protein>
<proteinExistence type="predicted"/>
<dbReference type="AlphaFoldDB" id="A0AAV1UCB9"/>
<comment type="caution">
    <text evidence="2">The sequence shown here is derived from an EMBL/GenBank/DDBJ whole genome shotgun (WGS) entry which is preliminary data.</text>
</comment>
<dbReference type="EMBL" id="CAKLBY020000171">
    <property type="protein sequence ID" value="CAK7930990.1"/>
    <property type="molecule type" value="Genomic_DNA"/>
</dbReference>
<feature type="region of interest" description="Disordered" evidence="1">
    <location>
        <begin position="1"/>
        <end position="35"/>
    </location>
</feature>
<evidence type="ECO:0000313" key="3">
    <source>
        <dbReference type="Proteomes" id="UP001162060"/>
    </source>
</evidence>
<dbReference type="Proteomes" id="UP001162060">
    <property type="component" value="Unassembled WGS sequence"/>
</dbReference>
<gene>
    <name evidence="2" type="ORF">PM001_LOCUS16140</name>
</gene>
<sequence length="35" mass="4119">METLNVAMSKVKQEEWDDKAQQTVQTGLEQRARRL</sequence>
<accession>A0AAV1UCB9</accession>
<feature type="compositionally biased region" description="Basic and acidic residues" evidence="1">
    <location>
        <begin position="11"/>
        <end position="20"/>
    </location>
</feature>
<evidence type="ECO:0000256" key="1">
    <source>
        <dbReference type="SAM" id="MobiDB-lite"/>
    </source>
</evidence>
<organism evidence="2 3">
    <name type="scientific">Peronospora matthiolae</name>
    <dbReference type="NCBI Taxonomy" id="2874970"/>
    <lineage>
        <taxon>Eukaryota</taxon>
        <taxon>Sar</taxon>
        <taxon>Stramenopiles</taxon>
        <taxon>Oomycota</taxon>
        <taxon>Peronosporomycetes</taxon>
        <taxon>Peronosporales</taxon>
        <taxon>Peronosporaceae</taxon>
        <taxon>Peronospora</taxon>
    </lineage>
</organism>